<dbReference type="InterPro" id="IPR002698">
    <property type="entry name" value="FTHF_cligase"/>
</dbReference>
<evidence type="ECO:0000313" key="1">
    <source>
        <dbReference type="EMBL" id="PVZ94444.1"/>
    </source>
</evidence>
<dbReference type="PANTHER" id="PTHR13017:SF0">
    <property type="entry name" value="METHENYLTETRAHYDROFOLATE SYNTHASE DOMAIN-CONTAINING PROTEIN"/>
    <property type="match status" value="1"/>
</dbReference>
<dbReference type="AlphaFoldDB" id="A0A2V1HW46"/>
<dbReference type="Pfam" id="PF01812">
    <property type="entry name" value="5-FTHF_cyc-lig"/>
    <property type="match status" value="1"/>
</dbReference>
<dbReference type="PANTHER" id="PTHR13017">
    <property type="entry name" value="5-FORMYLTETRAHYDROFOLATE CYCLO-LIGASE-RELATED"/>
    <property type="match status" value="1"/>
</dbReference>
<reference evidence="1 2" key="1">
    <citation type="submission" date="2018-05" db="EMBL/GenBank/DDBJ databases">
        <title>Amnibacterium sp. M8JJ-5, whole genome shotgun sequence.</title>
        <authorList>
            <person name="Tuo L."/>
        </authorList>
    </citation>
    <scope>NUCLEOTIDE SEQUENCE [LARGE SCALE GENOMIC DNA]</scope>
    <source>
        <strain evidence="1 2">M8JJ-5</strain>
    </source>
</reference>
<dbReference type="SUPFAM" id="SSF100950">
    <property type="entry name" value="NagB/RpiA/CoA transferase-like"/>
    <property type="match status" value="1"/>
</dbReference>
<dbReference type="GO" id="GO:0016874">
    <property type="term" value="F:ligase activity"/>
    <property type="evidence" value="ECO:0007669"/>
    <property type="project" value="UniProtKB-KW"/>
</dbReference>
<keyword evidence="2" id="KW-1185">Reference proteome</keyword>
<dbReference type="OrthoDB" id="3242798at2"/>
<dbReference type="Proteomes" id="UP000244893">
    <property type="component" value="Unassembled WGS sequence"/>
</dbReference>
<protein>
    <submittedName>
        <fullName evidence="1">5-formyltetrahydrofolate cyclo-ligase</fullName>
    </submittedName>
</protein>
<keyword evidence="1" id="KW-0436">Ligase</keyword>
<name>A0A2V1HW46_9MICO</name>
<dbReference type="RefSeq" id="WP_116756955.1">
    <property type="nucleotide sequence ID" value="NZ_JBHUEX010000001.1"/>
</dbReference>
<sequence length="258" mass="28027">MTETALSATPRSVESHAEQRRRVRDEVIAALRPLALPDTRFVDQIEHFIPAYPGSELLVDTLTDLPFWSGDGTVYATPDNNLEGVRTALILEGRDLIQTIAVRLGFRHFAPGSVTAGFERLAGTLDGADLLSSPIDLDGIRALGPLDFVVSGCRAVNVDGVRFGKGHGYFDIEWGILSALGVASQDTPIVVACHDVQVVDEELSASANDTIVDWIVTPTRVIEVKNDRTKPIGIDWDRLRADQFASMPPVRALKAMGL</sequence>
<dbReference type="EMBL" id="QEOP01000002">
    <property type="protein sequence ID" value="PVZ94444.1"/>
    <property type="molecule type" value="Genomic_DNA"/>
</dbReference>
<dbReference type="InterPro" id="IPR024185">
    <property type="entry name" value="FTHF_cligase-like_sf"/>
</dbReference>
<dbReference type="Gene3D" id="3.40.50.10420">
    <property type="entry name" value="NagB/RpiA/CoA transferase-like"/>
    <property type="match status" value="1"/>
</dbReference>
<accession>A0A2V1HW46</accession>
<organism evidence="1 2">
    <name type="scientific">Amnibacterium flavum</name>
    <dbReference type="NCBI Taxonomy" id="2173173"/>
    <lineage>
        <taxon>Bacteria</taxon>
        <taxon>Bacillati</taxon>
        <taxon>Actinomycetota</taxon>
        <taxon>Actinomycetes</taxon>
        <taxon>Micrococcales</taxon>
        <taxon>Microbacteriaceae</taxon>
        <taxon>Amnibacterium</taxon>
    </lineage>
</organism>
<comment type="caution">
    <text evidence="1">The sequence shown here is derived from an EMBL/GenBank/DDBJ whole genome shotgun (WGS) entry which is preliminary data.</text>
</comment>
<proteinExistence type="predicted"/>
<gene>
    <name evidence="1" type="ORF">DDQ50_12085</name>
</gene>
<evidence type="ECO:0000313" key="2">
    <source>
        <dbReference type="Proteomes" id="UP000244893"/>
    </source>
</evidence>
<dbReference type="InterPro" id="IPR037171">
    <property type="entry name" value="NagB/RpiA_transferase-like"/>
</dbReference>
<dbReference type="GO" id="GO:0005737">
    <property type="term" value="C:cytoplasm"/>
    <property type="evidence" value="ECO:0007669"/>
    <property type="project" value="TreeGrafter"/>
</dbReference>